<comment type="caution">
    <text evidence="2">The sequence shown here is derived from an EMBL/GenBank/DDBJ whole genome shotgun (WGS) entry which is preliminary data.</text>
</comment>
<dbReference type="Proteomes" id="UP000555828">
    <property type="component" value="Unassembled WGS sequence"/>
</dbReference>
<protein>
    <recommendedName>
        <fullName evidence="1">tRNA(Met) cytidine acetate ligase</fullName>
        <ecNumber evidence="1">6.3.4.-</ecNumber>
    </recommendedName>
</protein>
<dbReference type="InterPro" id="IPR014729">
    <property type="entry name" value="Rossmann-like_a/b/a_fold"/>
</dbReference>
<keyword evidence="2" id="KW-0808">Transferase</keyword>
<dbReference type="GO" id="GO:0006400">
    <property type="term" value="P:tRNA modification"/>
    <property type="evidence" value="ECO:0007669"/>
    <property type="project" value="UniProtKB-UniRule"/>
</dbReference>
<feature type="binding site" evidence="1">
    <location>
        <position position="102"/>
    </location>
    <ligand>
        <name>ATP</name>
        <dbReference type="ChEBI" id="CHEBI:30616"/>
    </ligand>
</feature>
<feature type="binding site" evidence="1">
    <location>
        <position position="190"/>
    </location>
    <ligand>
        <name>ATP</name>
        <dbReference type="ChEBI" id="CHEBI:30616"/>
    </ligand>
</feature>
<keyword evidence="1" id="KW-0819">tRNA processing</keyword>
<dbReference type="SUPFAM" id="SSF52374">
    <property type="entry name" value="Nucleotidylyl transferase"/>
    <property type="match status" value="1"/>
</dbReference>
<proteinExistence type="inferred from homology"/>
<keyword evidence="1" id="KW-0963">Cytoplasm</keyword>
<dbReference type="RefSeq" id="WP_184619800.1">
    <property type="nucleotide sequence ID" value="NZ_JACHEX010000005.1"/>
</dbReference>
<dbReference type="Gene3D" id="3.40.50.620">
    <property type="entry name" value="HUPs"/>
    <property type="match status" value="1"/>
</dbReference>
<dbReference type="PANTHER" id="PTHR37825">
    <property type="entry name" value="TRNA(MET) CYTIDINE ACETATE LIGASE"/>
    <property type="match status" value="1"/>
</dbReference>
<dbReference type="HAMAP" id="MF_01539">
    <property type="entry name" value="TmcAL"/>
    <property type="match status" value="1"/>
</dbReference>
<evidence type="ECO:0000313" key="2">
    <source>
        <dbReference type="EMBL" id="MBB6063200.1"/>
    </source>
</evidence>
<comment type="function">
    <text evidence="1">Catalyzes the formation of N(4)-acetylcytidine (ac(4)C) at the wobble position of elongator tRNA(Met), using acetate and ATP as substrates. First activates an acetate ion to form acetyladenylate (Ac-AMP) and then transfers the acetyl group to tRNA to form ac(4)C34.</text>
</comment>
<evidence type="ECO:0000256" key="1">
    <source>
        <dbReference type="HAMAP-Rule" id="MF_01539"/>
    </source>
</evidence>
<dbReference type="AlphaFoldDB" id="A0A841GUH2"/>
<dbReference type="NCBIfam" id="NF010191">
    <property type="entry name" value="PRK13670.1"/>
    <property type="match status" value="1"/>
</dbReference>
<dbReference type="GO" id="GO:0016740">
    <property type="term" value="F:transferase activity"/>
    <property type="evidence" value="ECO:0007669"/>
    <property type="project" value="UniProtKB-KW"/>
</dbReference>
<dbReference type="EC" id="6.3.4.-" evidence="1"/>
<keyword evidence="1" id="KW-0820">tRNA-binding</keyword>
<dbReference type="Pfam" id="PF05636">
    <property type="entry name" value="HIGH_NTase1"/>
    <property type="match status" value="1"/>
</dbReference>
<keyword evidence="3" id="KW-1185">Reference proteome</keyword>
<dbReference type="EMBL" id="JACHEX010000005">
    <property type="protein sequence ID" value="MBB6063200.1"/>
    <property type="molecule type" value="Genomic_DNA"/>
</dbReference>
<comment type="catalytic activity">
    <reaction evidence="1">
        <text>cytidine(34) in elongator tRNA(Met) + acetate + ATP = N(4)-acetylcytidine(34) in elongator tRNA(Met) + AMP + diphosphate</text>
        <dbReference type="Rhea" id="RHEA:58144"/>
        <dbReference type="Rhea" id="RHEA-COMP:10693"/>
        <dbReference type="Rhea" id="RHEA-COMP:10694"/>
        <dbReference type="ChEBI" id="CHEBI:30089"/>
        <dbReference type="ChEBI" id="CHEBI:30616"/>
        <dbReference type="ChEBI" id="CHEBI:33019"/>
        <dbReference type="ChEBI" id="CHEBI:74900"/>
        <dbReference type="ChEBI" id="CHEBI:82748"/>
        <dbReference type="ChEBI" id="CHEBI:456215"/>
    </reaction>
</comment>
<dbReference type="PANTHER" id="PTHR37825:SF1">
    <property type="entry name" value="TRNA(MET) CYTIDINE ACETATE LIGASE"/>
    <property type="match status" value="1"/>
</dbReference>
<dbReference type="GO" id="GO:0016879">
    <property type="term" value="F:ligase activity, forming carbon-nitrogen bonds"/>
    <property type="evidence" value="ECO:0007669"/>
    <property type="project" value="UniProtKB-UniRule"/>
</dbReference>
<keyword evidence="1" id="KW-0067">ATP-binding</keyword>
<dbReference type="InterPro" id="IPR008513">
    <property type="entry name" value="tRNA(Met)_cyd_acetate_ligase"/>
</dbReference>
<feature type="binding site" evidence="1">
    <location>
        <begin position="7"/>
        <end position="20"/>
    </location>
    <ligand>
        <name>ATP</name>
        <dbReference type="ChEBI" id="CHEBI:30616"/>
    </ligand>
</feature>
<name>A0A841GUH2_9BACT</name>
<accession>A0A841GUH2</accession>
<comment type="caution">
    <text evidence="1">Lacks conserved residue(s) required for the propagation of feature annotation.</text>
</comment>
<keyword evidence="1" id="KW-0436">Ligase</keyword>
<reference evidence="2 3" key="1">
    <citation type="submission" date="2020-08" db="EMBL/GenBank/DDBJ databases">
        <title>Genomic Encyclopedia of Type Strains, Phase IV (KMG-IV): sequencing the most valuable type-strain genomes for metagenomic binning, comparative biology and taxonomic classification.</title>
        <authorList>
            <person name="Goeker M."/>
        </authorList>
    </citation>
    <scope>NUCLEOTIDE SEQUENCE [LARGE SCALE GENOMIC DNA]</scope>
    <source>
        <strain evidence="2 3">DSM 13481</strain>
    </source>
</reference>
<evidence type="ECO:0000313" key="3">
    <source>
        <dbReference type="Proteomes" id="UP000555828"/>
    </source>
</evidence>
<comment type="subcellular location">
    <subcellularLocation>
        <location evidence="1">Cytoplasm</location>
    </subcellularLocation>
</comment>
<dbReference type="GO" id="GO:0000049">
    <property type="term" value="F:tRNA binding"/>
    <property type="evidence" value="ECO:0007669"/>
    <property type="project" value="UniProtKB-KW"/>
</dbReference>
<sequence length="423" mass="48640">MKVLGVVVEYNPFHNGHLHHLKSAKKLVNPDFTIAVMSGNFCQRGEPAIVNKFARAKMALLNGIDVVFELPTIYSLQDAGGFAIGSVGLMHKLGLVTDIVFGSESADISFLEKISKILYENSKEFDYLIKRELKKGLSYPNARKFALQKFLKTDLDTIKKLENSNDILGIEYIKAILKYNSSIKYHVIKRVGAKYNEQNLSGKFSSATAIRNAIKSAKSIKEYVPESTYLILKDEFKKGRGPVFLENLEQFILSEFRLKTRENLENIYGFSEGLDKRFIDSANISTNLKEFIENIKAKRFTFSRIRRLIFHAIFNFEKNYMEFSNKLGPQYVRVLGFTKKGQEFLSYAKKKSKIPIITNPSLKNKILKDVLKNSERKWDFNISLYNWQFEKDILASNIYTLFYPNSSQRKSGIDFRKPIIIEG</sequence>
<keyword evidence="1" id="KW-0694">RNA-binding</keyword>
<dbReference type="GO" id="GO:0005737">
    <property type="term" value="C:cytoplasm"/>
    <property type="evidence" value="ECO:0007669"/>
    <property type="project" value="UniProtKB-SubCell"/>
</dbReference>
<keyword evidence="1" id="KW-0547">Nucleotide-binding</keyword>
<dbReference type="GO" id="GO:0005524">
    <property type="term" value="F:ATP binding"/>
    <property type="evidence" value="ECO:0007669"/>
    <property type="project" value="UniProtKB-KW"/>
</dbReference>
<organism evidence="2 3">
    <name type="scientific">Thermosipho japonicus</name>
    <dbReference type="NCBI Taxonomy" id="90323"/>
    <lineage>
        <taxon>Bacteria</taxon>
        <taxon>Thermotogati</taxon>
        <taxon>Thermotogota</taxon>
        <taxon>Thermotogae</taxon>
        <taxon>Thermotogales</taxon>
        <taxon>Fervidobacteriaceae</taxon>
        <taxon>Thermosipho</taxon>
    </lineage>
</organism>
<feature type="binding site" evidence="1">
    <location>
        <position position="165"/>
    </location>
    <ligand>
        <name>ATP</name>
        <dbReference type="ChEBI" id="CHEBI:30616"/>
    </ligand>
</feature>
<comment type="similarity">
    <text evidence="1">Belongs to the TmcAL family.</text>
</comment>
<gene>
    <name evidence="1" type="primary">tmcAL</name>
    <name evidence="2" type="ORF">HNP65_001664</name>
</gene>